<dbReference type="Gene3D" id="1.10.238.10">
    <property type="entry name" value="EF-hand"/>
    <property type="match status" value="1"/>
</dbReference>
<name>A0ABV4WZQ2_9CYAN</name>
<dbReference type="InterPro" id="IPR011992">
    <property type="entry name" value="EF-hand-dom_pair"/>
</dbReference>
<dbReference type="RefSeq" id="WP_413269136.1">
    <property type="nucleotide sequence ID" value="NZ_JBHFNQ010000034.1"/>
</dbReference>
<protein>
    <recommendedName>
        <fullName evidence="1">EF-hand domain-containing protein</fullName>
    </recommendedName>
</protein>
<gene>
    <name evidence="2" type="ORF">ACE1CC_03785</name>
</gene>
<evidence type="ECO:0000259" key="1">
    <source>
        <dbReference type="PROSITE" id="PS50222"/>
    </source>
</evidence>
<dbReference type="EMBL" id="JBHFNQ010000034">
    <property type="protein sequence ID" value="MFB2875994.1"/>
    <property type="molecule type" value="Genomic_DNA"/>
</dbReference>
<dbReference type="InterPro" id="IPR018247">
    <property type="entry name" value="EF_Hand_1_Ca_BS"/>
</dbReference>
<accession>A0ABV4WZQ2</accession>
<dbReference type="Proteomes" id="UP001576774">
    <property type="component" value="Unassembled WGS sequence"/>
</dbReference>
<dbReference type="InterPro" id="IPR002048">
    <property type="entry name" value="EF_hand_dom"/>
</dbReference>
<dbReference type="PROSITE" id="PS50222">
    <property type="entry name" value="EF_HAND_2"/>
    <property type="match status" value="1"/>
</dbReference>
<sequence length="126" mass="14311">MEWLEGIFEWLTELSDVNGDNFVDLSDLSAGASQAVENVFDLVDYNDNDVISSEDFGLMLQDYLDNNNNEVIDLEDFGLMLMDYFDKNGDGQFNFIDNQIIKHAAQIEEDFGPIAKKIFLQAAKLI</sequence>
<reference evidence="2 3" key="1">
    <citation type="submission" date="2024-09" db="EMBL/GenBank/DDBJ databases">
        <title>Floridaenema gen nov. (Aerosakkonemataceae, Aerosakkonematales ord. nov., Cyanobacteria) from benthic tropical and subtropical fresh waters, with the description of four new species.</title>
        <authorList>
            <person name="Moretto J.A."/>
            <person name="Berthold D.E."/>
            <person name="Lefler F.W."/>
            <person name="Huang I.-S."/>
            <person name="Laughinghouse H. IV."/>
        </authorList>
    </citation>
    <scope>NUCLEOTIDE SEQUENCE [LARGE SCALE GENOMIC DNA]</scope>
    <source>
        <strain evidence="2 3">BLCC-F46</strain>
    </source>
</reference>
<dbReference type="PROSITE" id="PS00018">
    <property type="entry name" value="EF_HAND_1"/>
    <property type="match status" value="1"/>
</dbReference>
<proteinExistence type="predicted"/>
<feature type="domain" description="EF-hand" evidence="1">
    <location>
        <begin position="31"/>
        <end position="66"/>
    </location>
</feature>
<evidence type="ECO:0000313" key="3">
    <source>
        <dbReference type="Proteomes" id="UP001576774"/>
    </source>
</evidence>
<organism evidence="2 3">
    <name type="scientific">Floridaenema aerugineum BLCC-F46</name>
    <dbReference type="NCBI Taxonomy" id="3153654"/>
    <lineage>
        <taxon>Bacteria</taxon>
        <taxon>Bacillati</taxon>
        <taxon>Cyanobacteriota</taxon>
        <taxon>Cyanophyceae</taxon>
        <taxon>Oscillatoriophycideae</taxon>
        <taxon>Aerosakkonematales</taxon>
        <taxon>Aerosakkonemataceae</taxon>
        <taxon>Floridanema</taxon>
        <taxon>Floridanema aerugineum</taxon>
    </lineage>
</organism>
<keyword evidence="3" id="KW-1185">Reference proteome</keyword>
<comment type="caution">
    <text evidence="2">The sequence shown here is derived from an EMBL/GenBank/DDBJ whole genome shotgun (WGS) entry which is preliminary data.</text>
</comment>
<evidence type="ECO:0000313" key="2">
    <source>
        <dbReference type="EMBL" id="MFB2875994.1"/>
    </source>
</evidence>
<dbReference type="SUPFAM" id="SSF47473">
    <property type="entry name" value="EF-hand"/>
    <property type="match status" value="1"/>
</dbReference>